<gene>
    <name evidence="1" type="ORF">KP001_16330</name>
</gene>
<evidence type="ECO:0000313" key="1">
    <source>
        <dbReference type="EMBL" id="QXE89973.1"/>
    </source>
</evidence>
<evidence type="ECO:0000313" key="2">
    <source>
        <dbReference type="Proteomes" id="UP000683559"/>
    </source>
</evidence>
<keyword evidence="2" id="KW-1185">Reference proteome</keyword>
<protein>
    <submittedName>
        <fullName evidence="1">Uncharacterized protein</fullName>
    </submittedName>
</protein>
<accession>A0ABX8LD59</accession>
<dbReference type="Proteomes" id="UP000683559">
    <property type="component" value="Chromosome"/>
</dbReference>
<sequence length="87" mass="9602">MIKKIQVWDHSVQQVSTELVRASSIVSRFASKANGAGDQLSPKSPETDVTEIVDFLYECGEVLSLLSESLRTLDEDVVYPMLTEAKA</sequence>
<dbReference type="RefSeq" id="WP_217286638.1">
    <property type="nucleotide sequence ID" value="NZ_CP077683.1"/>
</dbReference>
<organism evidence="1 2">
    <name type="scientific">Geomonas subterranea</name>
    <dbReference type="NCBI Taxonomy" id="2847989"/>
    <lineage>
        <taxon>Bacteria</taxon>
        <taxon>Pseudomonadati</taxon>
        <taxon>Thermodesulfobacteriota</taxon>
        <taxon>Desulfuromonadia</taxon>
        <taxon>Geobacterales</taxon>
        <taxon>Geobacteraceae</taxon>
        <taxon>Geomonas</taxon>
    </lineage>
</organism>
<proteinExistence type="predicted"/>
<dbReference type="EMBL" id="CP077683">
    <property type="protein sequence ID" value="QXE89973.1"/>
    <property type="molecule type" value="Genomic_DNA"/>
</dbReference>
<name>A0ABX8LD59_9BACT</name>
<reference evidence="1 2" key="1">
    <citation type="submission" date="2021-06" db="EMBL/GenBank/DDBJ databases">
        <title>Gemonas diversity in paddy soil.</title>
        <authorList>
            <person name="Liu G."/>
        </authorList>
    </citation>
    <scope>NUCLEOTIDE SEQUENCE [LARGE SCALE GENOMIC DNA]</scope>
    <source>
        <strain evidence="1 2">RG2</strain>
    </source>
</reference>